<evidence type="ECO:0000256" key="3">
    <source>
        <dbReference type="ARBA" id="ARBA00022806"/>
    </source>
</evidence>
<protein>
    <submittedName>
        <fullName evidence="9">NFX1-type zinc finger-containing protein 1</fullName>
    </submittedName>
</protein>
<evidence type="ECO:0000259" key="8">
    <source>
        <dbReference type="Pfam" id="PF25396"/>
    </source>
</evidence>
<evidence type="ECO:0000256" key="2">
    <source>
        <dbReference type="ARBA" id="ARBA00022801"/>
    </source>
</evidence>
<sequence length="1659" mass="190547">MATSNKHQRIHRLNRHDIIELMNKNDIELLNHVNKTSFGFDRFLKRREYFVSQEIIDFELFEFLVEVSSRVCTVRLQSYTGSIKKFLSTLAIDCKEFIFKDAFNVINDCLDRKGKICFSSYLKHYLSILKIMMKNDIAAETIVNYTYPSLQNVFNHLKALKIKNLQEAQDEYEKLKKEVDKYERPSPGSDEDDDEAGLFRQLSVVPKDDDIINVILPDLPCNKIDGPYCSVNQYLSVHFRLMREDMIRSFRDCIKMCENPSEAAKSGCRIYESVKVEFPPTYVPDGICYKIQVETNKVIDLTNVLMPGNMVCLTPDNFQTVYFAILIKQPKGSSNKTKQCATEIRLEDVFDDVLKTDVEYLMFEPNAYFECYKHVLSAIKEFDKNNLPLADFLVFLDFDSPEPEYLVCPEIMQCQKYCLHEKCEQLAKKPSSVNSRILNEKLCNGDESVQGIAEVSNIESKLKEEFDSLEEKSSFSENSDNVNENSLSDECKVFNPLCYDEVSNIKSKLKEEFDSLGEKNSFKEDSEKENKSSISDECKVFNPLCYEEWPSATELELDDQQLEAFKVALTKKVSVIQGPPGTGKTFMGVKMINALLHNVPLKPIIVCCLTNHALDQFLERILKFNEKIIRLGFRSESNLLEHHNLENLFMACKQSSDKHSHMTMNGVLKKSLNLLQVLEIQFPNTASGDSNENFLNMQTVCKKLNHLLNTLNLCKDKFLNDGILNEMINDKNKKQLREGSSNNSKVLSFNVLEWLCCSRTSELYENCENRFQKLEKKQLDPFLYKQNVNLWSLKLNERYEFFYNWRKKYLCDLKIGINDCQEKLESLKHLCRSREPDSLKVDILKSAFVIGVTTTGAAKYRNLLRHTNATIMIVEEAAQVLESHIIASLLPTTQHLILIGDHKQLRPLPSNHELGEVYNLKISMFERLFDNGCPSATLVSQHRMKPCIAELLVQDQLYNELRSFENVYKYEEILGVKSSVYFLDHTFPESESSSSTSSSNEQEARLIVSFTKYLCKQDYTEEKITILSAYSAQILLIEEYLKEENMNVKVTTVDNFQGEENDIIIISFVRNNKSGRIGFLMENNRVNVALSRARKGMFCFGNFSLYAKKSELWKCIVDKLDPEKIGHELPLQCKQHTKITFVKDSEQILELIRRGCSEKCGFKLPCGHLCVRKCHYDDADHFRYDCPLPCEKYIAEGKKCNRLCFERCKNVKKLNVNLDCGHKARQKKDGSLILTCEEEEQKLLPCAHVDTVPCGTDLSTHKCKKIIPVPLPCGHMKDVYCYRKNDLTHVICYEMKPTLGPCGHSIDIPCHLNLEEHELFSFCKNTCGILLNCGHPCTGNCFFCSDTGIHSLCTVRCSADLNCGHKCHGYCGSPCPPCNAKCLLSCSHNMYCINLCNRPCVLCQKNCERGCSHVGRCNKKCFEMCSIELCSRACESILPCGHKCAGLCGDPCVYLCRVCNVKDFESGNPKSDFYIELEDCNHVVAIQKMEELLNDCMNCLMWPCCPSCNLPIRRSTRYKNHLIRIKKSILDTCDNSDESDEVMYLLNSLCPPDSVLPSEFLDVYERIMHILNTTLKPSSAALMVLRRCIMSIRSLIFINQQLKQVQFSKTKMFLQTRFDSLLTWICSHLTCATYQQLDELDAQTLKLKNQTNQELELYC</sequence>
<dbReference type="CDD" id="cd18808">
    <property type="entry name" value="SF1_C_Upf1"/>
    <property type="match status" value="1"/>
</dbReference>
<feature type="coiled-coil region" evidence="5">
    <location>
        <begin position="158"/>
        <end position="185"/>
    </location>
</feature>
<evidence type="ECO:0000313" key="10">
    <source>
        <dbReference type="Proteomes" id="UP000887116"/>
    </source>
</evidence>
<reference evidence="9" key="1">
    <citation type="submission" date="2020-07" db="EMBL/GenBank/DDBJ databases">
        <title>Multicomponent nature underlies the extraordinary mechanical properties of spider dragline silk.</title>
        <authorList>
            <person name="Kono N."/>
            <person name="Nakamura H."/>
            <person name="Mori M."/>
            <person name="Yoshida Y."/>
            <person name="Ohtoshi R."/>
            <person name="Malay A.D."/>
            <person name="Moran D.A.P."/>
            <person name="Tomita M."/>
            <person name="Numata K."/>
            <person name="Arakawa K."/>
        </authorList>
    </citation>
    <scope>NUCLEOTIDE SEQUENCE</scope>
</reference>
<feature type="domain" description="DNA2/NAM7 helicase-like C-terminal" evidence="7">
    <location>
        <begin position="921"/>
        <end position="1102"/>
    </location>
</feature>
<evidence type="ECO:0000256" key="1">
    <source>
        <dbReference type="ARBA" id="ARBA00022741"/>
    </source>
</evidence>
<keyword evidence="10" id="KW-1185">Reference proteome</keyword>
<comment type="caution">
    <text evidence="9">The sequence shown here is derived from an EMBL/GenBank/DDBJ whole genome shotgun (WGS) entry which is preliminary data.</text>
</comment>
<dbReference type="PANTHER" id="PTHR10887:SF341">
    <property type="entry name" value="NFX1-TYPE ZINC FINGER-CONTAINING PROTEIN 1"/>
    <property type="match status" value="1"/>
</dbReference>
<dbReference type="GO" id="GO:0031380">
    <property type="term" value="C:nuclear RNA-directed RNA polymerase complex"/>
    <property type="evidence" value="ECO:0007669"/>
    <property type="project" value="TreeGrafter"/>
</dbReference>
<gene>
    <name evidence="9" type="primary">ZNFX1</name>
    <name evidence="9" type="ORF">TNCT_432301</name>
</gene>
<dbReference type="GO" id="GO:0031048">
    <property type="term" value="P:regulatory ncRNA-mediated heterochromatin formation"/>
    <property type="evidence" value="ECO:0007669"/>
    <property type="project" value="TreeGrafter"/>
</dbReference>
<proteinExistence type="predicted"/>
<dbReference type="InterPro" id="IPR047187">
    <property type="entry name" value="SF1_C_Upf1"/>
</dbReference>
<dbReference type="GO" id="GO:0016787">
    <property type="term" value="F:hydrolase activity"/>
    <property type="evidence" value="ECO:0007669"/>
    <property type="project" value="UniProtKB-KW"/>
</dbReference>
<evidence type="ECO:0000313" key="9">
    <source>
        <dbReference type="EMBL" id="GFQ97697.1"/>
    </source>
</evidence>
<dbReference type="Proteomes" id="UP000887116">
    <property type="component" value="Unassembled WGS sequence"/>
</dbReference>
<dbReference type="EMBL" id="BMAO01014867">
    <property type="protein sequence ID" value="GFQ97697.1"/>
    <property type="molecule type" value="Genomic_DNA"/>
</dbReference>
<keyword evidence="4" id="KW-0067">ATP-binding</keyword>
<dbReference type="InterPro" id="IPR041679">
    <property type="entry name" value="DNA2/NAM7-like_C"/>
</dbReference>
<evidence type="ECO:0000256" key="5">
    <source>
        <dbReference type="SAM" id="Coils"/>
    </source>
</evidence>
<dbReference type="InterPro" id="IPR045055">
    <property type="entry name" value="DNA2/NAM7-like"/>
</dbReference>
<dbReference type="GO" id="GO:0005524">
    <property type="term" value="F:ATP binding"/>
    <property type="evidence" value="ECO:0007669"/>
    <property type="project" value="UniProtKB-KW"/>
</dbReference>
<keyword evidence="1" id="KW-0547">Nucleotide-binding</keyword>
<dbReference type="GO" id="GO:0004386">
    <property type="term" value="F:helicase activity"/>
    <property type="evidence" value="ECO:0007669"/>
    <property type="project" value="UniProtKB-KW"/>
</dbReference>
<dbReference type="InterPro" id="IPR041677">
    <property type="entry name" value="DNA2/NAM7_AAA_11"/>
</dbReference>
<dbReference type="OrthoDB" id="2423195at2759"/>
<dbReference type="SUPFAM" id="SSF52540">
    <property type="entry name" value="P-loop containing nucleoside triphosphate hydrolases"/>
    <property type="match status" value="1"/>
</dbReference>
<name>A0A8X6IN74_TRICU</name>
<dbReference type="GO" id="GO:0005694">
    <property type="term" value="C:chromosome"/>
    <property type="evidence" value="ECO:0007669"/>
    <property type="project" value="UniProtKB-ARBA"/>
</dbReference>
<evidence type="ECO:0000256" key="4">
    <source>
        <dbReference type="ARBA" id="ARBA00022840"/>
    </source>
</evidence>
<accession>A0A8X6IN74</accession>
<organism evidence="9 10">
    <name type="scientific">Trichonephila clavata</name>
    <name type="common">Joro spider</name>
    <name type="synonym">Nephila clavata</name>
    <dbReference type="NCBI Taxonomy" id="2740835"/>
    <lineage>
        <taxon>Eukaryota</taxon>
        <taxon>Metazoa</taxon>
        <taxon>Ecdysozoa</taxon>
        <taxon>Arthropoda</taxon>
        <taxon>Chelicerata</taxon>
        <taxon>Arachnida</taxon>
        <taxon>Araneae</taxon>
        <taxon>Araneomorphae</taxon>
        <taxon>Entelegynae</taxon>
        <taxon>Araneoidea</taxon>
        <taxon>Nephilidae</taxon>
        <taxon>Trichonephila</taxon>
    </lineage>
</organism>
<dbReference type="Gene3D" id="3.40.50.300">
    <property type="entry name" value="P-loop containing nucleotide triphosphate hydrolases"/>
    <property type="match status" value="3"/>
</dbReference>
<dbReference type="FunFam" id="3.40.50.300:FF:000326">
    <property type="entry name" value="P-loop containing nucleoside triphosphate hydrolase"/>
    <property type="match status" value="1"/>
</dbReference>
<feature type="domain" description="ZNFX1" evidence="8">
    <location>
        <begin position="266"/>
        <end position="365"/>
    </location>
</feature>
<dbReference type="Pfam" id="PF13087">
    <property type="entry name" value="AAA_12"/>
    <property type="match status" value="1"/>
</dbReference>
<feature type="domain" description="DNA2/NAM7 helicase helicase" evidence="6">
    <location>
        <begin position="556"/>
        <end position="907"/>
    </location>
</feature>
<dbReference type="Pfam" id="PF25396">
    <property type="entry name" value="ZNFX1"/>
    <property type="match status" value="1"/>
</dbReference>
<evidence type="ECO:0000259" key="7">
    <source>
        <dbReference type="Pfam" id="PF13087"/>
    </source>
</evidence>
<keyword evidence="5" id="KW-0175">Coiled coil</keyword>
<dbReference type="InterPro" id="IPR057373">
    <property type="entry name" value="ZNFX1"/>
</dbReference>
<dbReference type="Pfam" id="PF13086">
    <property type="entry name" value="AAA_11"/>
    <property type="match status" value="1"/>
</dbReference>
<dbReference type="InterPro" id="IPR027417">
    <property type="entry name" value="P-loop_NTPase"/>
</dbReference>
<keyword evidence="2" id="KW-0378">Hydrolase</keyword>
<evidence type="ECO:0000259" key="6">
    <source>
        <dbReference type="Pfam" id="PF13086"/>
    </source>
</evidence>
<keyword evidence="3" id="KW-0347">Helicase</keyword>
<dbReference type="PANTHER" id="PTHR10887">
    <property type="entry name" value="DNA2/NAM7 HELICASE FAMILY"/>
    <property type="match status" value="1"/>
</dbReference>